<dbReference type="Proteomes" id="UP000247647">
    <property type="component" value="Unassembled WGS sequence"/>
</dbReference>
<organism evidence="7 8">
    <name type="scientific">Aspergillus neoniger (strain CBS 115656)</name>
    <dbReference type="NCBI Taxonomy" id="1448310"/>
    <lineage>
        <taxon>Eukaryota</taxon>
        <taxon>Fungi</taxon>
        <taxon>Dikarya</taxon>
        <taxon>Ascomycota</taxon>
        <taxon>Pezizomycotina</taxon>
        <taxon>Eurotiomycetes</taxon>
        <taxon>Eurotiomycetidae</taxon>
        <taxon>Eurotiales</taxon>
        <taxon>Aspergillaceae</taxon>
        <taxon>Aspergillus</taxon>
        <taxon>Aspergillus subgen. Circumdati</taxon>
    </lineage>
</organism>
<accession>A0A318YII8</accession>
<feature type="compositionally biased region" description="Low complexity" evidence="5">
    <location>
        <begin position="250"/>
        <end position="260"/>
    </location>
</feature>
<feature type="compositionally biased region" description="Acidic residues" evidence="5">
    <location>
        <begin position="228"/>
        <end position="248"/>
    </location>
</feature>
<feature type="region of interest" description="Disordered" evidence="5">
    <location>
        <begin position="579"/>
        <end position="602"/>
    </location>
</feature>
<gene>
    <name evidence="7" type="ORF">BO87DRAFT_62922</name>
</gene>
<comment type="similarity">
    <text evidence="1">Belongs to the SMC family. SMC5 subfamily.</text>
</comment>
<feature type="compositionally biased region" description="Polar residues" evidence="5">
    <location>
        <begin position="206"/>
        <end position="221"/>
    </location>
</feature>
<feature type="compositionally biased region" description="Polar residues" evidence="5">
    <location>
        <begin position="107"/>
        <end position="120"/>
    </location>
</feature>
<evidence type="ECO:0000256" key="5">
    <source>
        <dbReference type="SAM" id="MobiDB-lite"/>
    </source>
</evidence>
<protein>
    <recommendedName>
        <fullName evidence="2">Structural maintenance of chromosomes protein 5</fullName>
    </recommendedName>
</protein>
<dbReference type="PANTHER" id="PTHR45916:SF1">
    <property type="entry name" value="STRUCTURAL MAINTENANCE OF CHROMOSOMES PROTEIN 5"/>
    <property type="match status" value="1"/>
</dbReference>
<evidence type="ECO:0000313" key="7">
    <source>
        <dbReference type="EMBL" id="PYH34089.1"/>
    </source>
</evidence>
<dbReference type="RefSeq" id="XP_025479567.1">
    <property type="nucleotide sequence ID" value="XM_025629435.1"/>
</dbReference>
<feature type="region of interest" description="Disordered" evidence="5">
    <location>
        <begin position="1"/>
        <end position="287"/>
    </location>
</feature>
<feature type="domain" description="RecF/RecN/SMC N-terminal" evidence="6">
    <location>
        <begin position="293"/>
        <end position="1205"/>
    </location>
</feature>
<dbReference type="PANTHER" id="PTHR45916">
    <property type="entry name" value="STRUCTURAL MAINTENANCE OF CHROMOSOMES PROTEIN 5"/>
    <property type="match status" value="1"/>
</dbReference>
<dbReference type="GO" id="GO:0003697">
    <property type="term" value="F:single-stranded DNA binding"/>
    <property type="evidence" value="ECO:0007669"/>
    <property type="project" value="TreeGrafter"/>
</dbReference>
<proteinExistence type="inferred from homology"/>
<feature type="coiled-coil region" evidence="4">
    <location>
        <begin position="639"/>
        <end position="708"/>
    </location>
</feature>
<evidence type="ECO:0000259" key="6">
    <source>
        <dbReference type="Pfam" id="PF02463"/>
    </source>
</evidence>
<keyword evidence="8" id="KW-1185">Reference proteome</keyword>
<dbReference type="SUPFAM" id="SSF52540">
    <property type="entry name" value="P-loop containing nucleoside triphosphate hydrolases"/>
    <property type="match status" value="2"/>
</dbReference>
<dbReference type="InterPro" id="IPR003395">
    <property type="entry name" value="RecF/RecN/SMC_N"/>
</dbReference>
<feature type="compositionally biased region" description="Acidic residues" evidence="5">
    <location>
        <begin position="167"/>
        <end position="182"/>
    </location>
</feature>
<evidence type="ECO:0000313" key="8">
    <source>
        <dbReference type="Proteomes" id="UP000247647"/>
    </source>
</evidence>
<dbReference type="Pfam" id="PF02463">
    <property type="entry name" value="SMC_N"/>
    <property type="match status" value="1"/>
</dbReference>
<sequence length="1290" mass="145219">MSSRGSIPRRRRRSDDGDGDDVGSVSERASSGPMRGSRTSSHRSGDSKRLRLSTEEPDEEDEMVEVRDEVDGQDFRGRGSEELGEGSDDGQDIRYEELQEEVEDGSGNENLSDQEGSATNQDEEREASEETADGNYESAKDGALDDSEAQAGAAEEVETLGDVPQEGNDEASEESENAEDDTEVKRPSKSTSDLSKKSSAKVATPKSATSRNASQNGTAQKRSARDGTDDDQDSDTAESESSDRDTDEYAASNAAGSGSSKHPSTQTAGTGSTLSQSGLLNGGPQEAYKPGAIVRIRVTDFVTYTSAEFFPGPKLNMVIGPNGTGKSTLVCAICLGLGWGPQHLGRAKDTGEFVKHGCREATIEIELAGKPGSRHNPVVSRTIKRDGNKSTFTINGKQASRSQVLKLAQSFSIQIDNLCQFLPQDKVAEFAALTPIELLNSTQRAAAGEEMIEWHENLKRLRAEQKKLQADNQGDRDTLTNLEDRQEMQRADVERMRQRAQIKRKIEMLEMARPVLQYKQGHERYNNMRREVKRIERELARLKEDLEPALRSVNAKQQYCLETDEVIKYKTRRLEEAERAASDAGRRIEQHEREIKGFDDEINAEKEGGQGYRQEATKIQQTINKLTRQLNEKPDDFDVEWYNEQIREKRREIREIEEKAAQIKSDRRPLFERLNVKADQIKQAERQLQNLESQAGQQENKLGRLSADSVRAYHWIQQNQDKFEKEVFGPPVVTCSIKDPKYADAVESFLQRTDFMAFTTQTRNDFRTLQRILCGEQKLTDISIRTCSTPLDRLQPSAAEADEFREFGFECWAKDCLSGPDPVLAMLCSEKGLHQIPISHADMADNDFERLKTGRLISWVSGRLNYTVMRRREYDAISSRLRPLRPAKFWTSQPVDASERQRATQKIRTLKGEVQEVQEQINSEKARLEQLGHKHTELKQEQSELEREKGEKQTALTQFRAIPERIRQQEARQKENQKMFEQMRTRVANLRSEQDQASLRKAEVANISQQQPDLAELLHTIKDMTMEQFEADIDSEKARLELTHGGNSNVIKEFEERGRQIDKLRDKLADFQKKLDDYNHAINEIRGRWEPKLDSIIKSISDAFSDSFARIGCAGQVTLDKAEETGPNGEPGDSDFDQWSIQIHVKFREHENLSLLDSHRQSGGERAVSTIFYLMALQSLSASPFRVVDEINQGMDPRNERMVHGRLVDIACAPSETGGGGQYFLITPKLLSGLAYKPGMRVLCIYSGEHMPEDYNLIDFKGAIAKRKAVTGRRTTMGPAASTGSVSVHG</sequence>
<evidence type="ECO:0000256" key="4">
    <source>
        <dbReference type="SAM" id="Coils"/>
    </source>
</evidence>
<dbReference type="GO" id="GO:0030915">
    <property type="term" value="C:Smc5-Smc6 complex"/>
    <property type="evidence" value="ECO:0007669"/>
    <property type="project" value="TreeGrafter"/>
</dbReference>
<feature type="compositionally biased region" description="Basic and acidic residues" evidence="5">
    <location>
        <begin position="64"/>
        <end position="81"/>
    </location>
</feature>
<feature type="coiled-coil region" evidence="4">
    <location>
        <begin position="900"/>
        <end position="958"/>
    </location>
</feature>
<evidence type="ECO:0000256" key="3">
    <source>
        <dbReference type="ARBA" id="ARBA00023054"/>
    </source>
</evidence>
<evidence type="ECO:0000256" key="1">
    <source>
        <dbReference type="ARBA" id="ARBA00010171"/>
    </source>
</evidence>
<name>A0A318YII8_ASPNB</name>
<dbReference type="InterPro" id="IPR027417">
    <property type="entry name" value="P-loop_NTPase"/>
</dbReference>
<feature type="compositionally biased region" description="Acidic residues" evidence="5">
    <location>
        <begin position="121"/>
        <end position="132"/>
    </location>
</feature>
<dbReference type="OrthoDB" id="10254973at2759"/>
<feature type="compositionally biased region" description="Polar residues" evidence="5">
    <location>
        <begin position="261"/>
        <end position="279"/>
    </location>
</feature>
<dbReference type="GO" id="GO:0005634">
    <property type="term" value="C:nucleus"/>
    <property type="evidence" value="ECO:0007669"/>
    <property type="project" value="TreeGrafter"/>
</dbReference>
<reference evidence="7" key="1">
    <citation type="submission" date="2016-12" db="EMBL/GenBank/DDBJ databases">
        <title>The genomes of Aspergillus section Nigri reveals drivers in fungal speciation.</title>
        <authorList>
            <consortium name="DOE Joint Genome Institute"/>
            <person name="Vesth T.C."/>
            <person name="Nybo J."/>
            <person name="Theobald S."/>
            <person name="Brandl J."/>
            <person name="Frisvad J.C."/>
            <person name="Nielsen K.F."/>
            <person name="Lyhne E.K."/>
            <person name="Kogle M.E."/>
            <person name="Kuo A."/>
            <person name="Riley R."/>
            <person name="Clum A."/>
            <person name="Nolan M."/>
            <person name="Lipzen A."/>
            <person name="Salamov A."/>
            <person name="Henrissat B."/>
            <person name="Wiebenga A."/>
            <person name="De Vries R.P."/>
            <person name="Grigoriev I.V."/>
            <person name="Mortensen U.H."/>
            <person name="Andersen M.R."/>
            <person name="Baker S.E."/>
        </authorList>
    </citation>
    <scope>NUCLEOTIDE SEQUENCE [LARGE SCALE GENOMIC DNA]</scope>
    <source>
        <strain evidence="7">CBS 115656</strain>
    </source>
</reference>
<evidence type="ECO:0000256" key="2">
    <source>
        <dbReference type="ARBA" id="ARBA00018687"/>
    </source>
</evidence>
<feature type="compositionally biased region" description="Basic and acidic residues" evidence="5">
    <location>
        <begin position="43"/>
        <end position="54"/>
    </location>
</feature>
<keyword evidence="3 4" id="KW-0175">Coiled coil</keyword>
<dbReference type="EMBL" id="KZ821461">
    <property type="protein sequence ID" value="PYH34089.1"/>
    <property type="molecule type" value="Genomic_DNA"/>
</dbReference>
<feature type="coiled-coil region" evidence="4">
    <location>
        <begin position="1054"/>
        <end position="1088"/>
    </location>
</feature>
<dbReference type="GeneID" id="37131891"/>
<dbReference type="Gene3D" id="3.40.50.300">
    <property type="entry name" value="P-loop containing nucleotide triphosphate hydrolases"/>
    <property type="match status" value="2"/>
</dbReference>
<dbReference type="GO" id="GO:0000724">
    <property type="term" value="P:double-strand break repair via homologous recombination"/>
    <property type="evidence" value="ECO:0007669"/>
    <property type="project" value="TreeGrafter"/>
</dbReference>